<dbReference type="GO" id="GO:0016853">
    <property type="term" value="F:isomerase activity"/>
    <property type="evidence" value="ECO:0007669"/>
    <property type="project" value="UniProtKB-KW"/>
</dbReference>
<feature type="domain" description="Xylose isomerase-like TIM barrel" evidence="2">
    <location>
        <begin position="55"/>
        <end position="293"/>
    </location>
</feature>
<dbReference type="Gene3D" id="3.20.20.150">
    <property type="entry name" value="Divalent-metal-dependent TIM barrel enzymes"/>
    <property type="match status" value="1"/>
</dbReference>
<dbReference type="SUPFAM" id="SSF51658">
    <property type="entry name" value="Xylose isomerase-like"/>
    <property type="match status" value="1"/>
</dbReference>
<accession>A0A2M9CM87</accession>
<dbReference type="AlphaFoldDB" id="A0A2M9CM87"/>
<dbReference type="Pfam" id="PF01261">
    <property type="entry name" value="AP_endonuc_2"/>
    <property type="match status" value="1"/>
</dbReference>
<proteinExistence type="predicted"/>
<dbReference type="InterPro" id="IPR036237">
    <property type="entry name" value="Xyl_isomerase-like_sf"/>
</dbReference>
<dbReference type="EMBL" id="PGFF01000001">
    <property type="protein sequence ID" value="PJJ72983.1"/>
    <property type="molecule type" value="Genomic_DNA"/>
</dbReference>
<dbReference type="PANTHER" id="PTHR12110:SF53">
    <property type="entry name" value="BLR5974 PROTEIN"/>
    <property type="match status" value="1"/>
</dbReference>
<reference evidence="3 4" key="1">
    <citation type="submission" date="2017-11" db="EMBL/GenBank/DDBJ databases">
        <title>Genomic Encyclopedia of Archaeal and Bacterial Type Strains, Phase II (KMG-II): From Individual Species to Whole Genera.</title>
        <authorList>
            <person name="Goeker M."/>
        </authorList>
    </citation>
    <scope>NUCLEOTIDE SEQUENCE [LARGE SCALE GENOMIC DNA]</scope>
    <source>
        <strain evidence="3 4">DSM 27393</strain>
    </source>
</reference>
<keyword evidence="3" id="KW-0413">Isomerase</keyword>
<evidence type="ECO:0000256" key="1">
    <source>
        <dbReference type="ARBA" id="ARBA00023277"/>
    </source>
</evidence>
<evidence type="ECO:0000313" key="4">
    <source>
        <dbReference type="Proteomes" id="UP000228758"/>
    </source>
</evidence>
<evidence type="ECO:0000259" key="2">
    <source>
        <dbReference type="Pfam" id="PF01261"/>
    </source>
</evidence>
<dbReference type="Proteomes" id="UP000228758">
    <property type="component" value="Unassembled WGS sequence"/>
</dbReference>
<organism evidence="3 4">
    <name type="scientific">Diaminobutyricimonas aerilata</name>
    <dbReference type="NCBI Taxonomy" id="1162967"/>
    <lineage>
        <taxon>Bacteria</taxon>
        <taxon>Bacillati</taxon>
        <taxon>Actinomycetota</taxon>
        <taxon>Actinomycetes</taxon>
        <taxon>Micrococcales</taxon>
        <taxon>Microbacteriaceae</taxon>
        <taxon>Diaminobutyricimonas</taxon>
    </lineage>
</organism>
<dbReference type="InterPro" id="IPR050312">
    <property type="entry name" value="IolE/XylAMocC-like"/>
</dbReference>
<name>A0A2M9CM87_9MICO</name>
<sequence>MTIAVSSFSLRSELGPLRLDYRQPDGSTAEFVVPYPAVWPLDELPGRARDAFAVEAVEICQIQWTDPDDEHVQRMADALASAGVELLTVPIDVGDLADPDDSRRRADVQATLRWFEIAATLGAGFVRVNAGSPIAGTSRDETVLVATLRELGDQAASQGMRLLVENHGGISSSPAYLLDLLEAVGTDRLGLLLDLGNLEPMVGLSQAAFAGQQVDASTVDFAPLYDAVRELAPHAELVHAKSFGPLTATAGSPFDVTAALTIVRDSGYRGPITIEYEGEDGDPWEHTRAAVELVRGMFSAGWDAPEPGVTPARTRPPRAS</sequence>
<dbReference type="InterPro" id="IPR013022">
    <property type="entry name" value="Xyl_isomerase-like_TIM-brl"/>
</dbReference>
<dbReference type="RefSeq" id="WP_100365119.1">
    <property type="nucleotide sequence ID" value="NZ_PGFF01000001.1"/>
</dbReference>
<keyword evidence="1" id="KW-0119">Carbohydrate metabolism</keyword>
<protein>
    <submittedName>
        <fullName evidence="3">Sugar phosphate isomerase/epimerase</fullName>
    </submittedName>
</protein>
<dbReference type="OrthoDB" id="256906at2"/>
<evidence type="ECO:0000313" key="3">
    <source>
        <dbReference type="EMBL" id="PJJ72983.1"/>
    </source>
</evidence>
<keyword evidence="4" id="KW-1185">Reference proteome</keyword>
<comment type="caution">
    <text evidence="3">The sequence shown here is derived from an EMBL/GenBank/DDBJ whole genome shotgun (WGS) entry which is preliminary data.</text>
</comment>
<dbReference type="PANTHER" id="PTHR12110">
    <property type="entry name" value="HYDROXYPYRUVATE ISOMERASE"/>
    <property type="match status" value="1"/>
</dbReference>
<gene>
    <name evidence="3" type="ORF">CLV46_2563</name>
</gene>